<reference evidence="7" key="1">
    <citation type="journal article" date="2019" name="Int. J. Syst. Evol. Microbiol.">
        <title>The Global Catalogue of Microorganisms (GCM) 10K type strain sequencing project: providing services to taxonomists for standard genome sequencing and annotation.</title>
        <authorList>
            <consortium name="The Broad Institute Genomics Platform"/>
            <consortium name="The Broad Institute Genome Sequencing Center for Infectious Disease"/>
            <person name="Wu L."/>
            <person name="Ma J."/>
        </authorList>
    </citation>
    <scope>NUCLEOTIDE SEQUENCE [LARGE SCALE GENOMIC DNA]</scope>
    <source>
        <strain evidence="7">KCTC 62784</strain>
    </source>
</reference>
<dbReference type="InterPro" id="IPR023758">
    <property type="entry name" value="tRNA-modifying_YgfZ"/>
</dbReference>
<protein>
    <recommendedName>
        <fullName evidence="4">tRNA-modifying protein YgfZ</fullName>
    </recommendedName>
</protein>
<keyword evidence="2 4" id="KW-0819">tRNA processing</keyword>
<dbReference type="Gene3D" id="2.40.30.160">
    <property type="match status" value="1"/>
</dbReference>
<evidence type="ECO:0000256" key="4">
    <source>
        <dbReference type="HAMAP-Rule" id="MF_01175"/>
    </source>
</evidence>
<dbReference type="PANTHER" id="PTHR22602">
    <property type="entry name" value="TRANSFERASE CAF17, MITOCHONDRIAL-RELATED"/>
    <property type="match status" value="1"/>
</dbReference>
<dbReference type="NCBIfam" id="TIGR03317">
    <property type="entry name" value="ygfZ_signature"/>
    <property type="match status" value="1"/>
</dbReference>
<name>A0ABV7C3D7_9VIBR</name>
<evidence type="ECO:0000256" key="1">
    <source>
        <dbReference type="ARBA" id="ARBA00022490"/>
    </source>
</evidence>
<gene>
    <name evidence="6" type="primary">ygfZ</name>
    <name evidence="6" type="ORF">ACFODT_01565</name>
</gene>
<keyword evidence="3 4" id="KW-0290">Folate-binding</keyword>
<dbReference type="Gene3D" id="3.30.70.1630">
    <property type="match status" value="1"/>
</dbReference>
<keyword evidence="1 4" id="KW-0963">Cytoplasm</keyword>
<evidence type="ECO:0000256" key="3">
    <source>
        <dbReference type="ARBA" id="ARBA00022954"/>
    </source>
</evidence>
<evidence type="ECO:0000256" key="2">
    <source>
        <dbReference type="ARBA" id="ARBA00022694"/>
    </source>
</evidence>
<dbReference type="PANTHER" id="PTHR22602:SF0">
    <property type="entry name" value="TRANSFERASE CAF17, MITOCHONDRIAL-RELATED"/>
    <property type="match status" value="1"/>
</dbReference>
<dbReference type="RefSeq" id="WP_123016891.1">
    <property type="nucleotide sequence ID" value="NZ_AP024911.1"/>
</dbReference>
<dbReference type="InterPro" id="IPR048451">
    <property type="entry name" value="YgfZ_barrel"/>
</dbReference>
<evidence type="ECO:0000313" key="7">
    <source>
        <dbReference type="Proteomes" id="UP001595384"/>
    </source>
</evidence>
<feature type="binding site" evidence="4">
    <location>
        <position position="29"/>
    </location>
    <ligand>
        <name>folate</name>
        <dbReference type="ChEBI" id="CHEBI:62501"/>
    </ligand>
</feature>
<comment type="caution">
    <text evidence="6">The sequence shown here is derived from an EMBL/GenBank/DDBJ whole genome shotgun (WGS) entry which is preliminary data.</text>
</comment>
<evidence type="ECO:0000313" key="6">
    <source>
        <dbReference type="EMBL" id="MFC3022527.1"/>
    </source>
</evidence>
<dbReference type="SUPFAM" id="SSF101790">
    <property type="entry name" value="Aminomethyltransferase beta-barrel domain"/>
    <property type="match status" value="1"/>
</dbReference>
<dbReference type="SUPFAM" id="SSF103025">
    <property type="entry name" value="Folate-binding domain"/>
    <property type="match status" value="1"/>
</dbReference>
<dbReference type="NCBIfam" id="NF007110">
    <property type="entry name" value="PRK09559.1"/>
    <property type="match status" value="1"/>
</dbReference>
<dbReference type="Pfam" id="PF21130">
    <property type="entry name" value="YgfZ_barrel"/>
    <property type="match status" value="1"/>
</dbReference>
<sequence length="325" mass="35991">MTMTTPVTPLSLSTQERLPELMIAPLTSWSAITLLGDDQTSYLQGQVTCDVAALATQESSLGAHCDPKGKVWSIFRLFHHRGGYALFQPLSGLETELKEIKKYAVFSKVTIEQTQDVALGIMGEGAQQWIDQITPDTQGNVRAIAGGTAVKVSDQRWLLLVAPDNAEGFIDNFHGKVVTDDIWTRYDIEEARPVLDAHNQNAHIPQALNLHALQGISFNKGCYTGQETVARAKFRGTNKRAMYIVSGNISAPLNTQDPIAMERAVGDNWRSANTLLTHYSFNDNRAIGLMILPNNLEADTVLRIAEQPDTRWRIEPLPYSLDDTE</sequence>
<proteinExistence type="inferred from homology"/>
<dbReference type="Proteomes" id="UP001595384">
    <property type="component" value="Unassembled WGS sequence"/>
</dbReference>
<dbReference type="InterPro" id="IPR045179">
    <property type="entry name" value="YgfZ/GcvT"/>
</dbReference>
<keyword evidence="7" id="KW-1185">Reference proteome</keyword>
<organism evidence="6 7">
    <name type="scientific">Vibrio zhugei</name>
    <dbReference type="NCBI Taxonomy" id="2479546"/>
    <lineage>
        <taxon>Bacteria</taxon>
        <taxon>Pseudomonadati</taxon>
        <taxon>Pseudomonadota</taxon>
        <taxon>Gammaproteobacteria</taxon>
        <taxon>Vibrionales</taxon>
        <taxon>Vibrionaceae</taxon>
        <taxon>Vibrio</taxon>
    </lineage>
</organism>
<dbReference type="HAMAP" id="MF_01175">
    <property type="entry name" value="tRNA_modifying_YgfZ"/>
    <property type="match status" value="1"/>
</dbReference>
<evidence type="ECO:0000259" key="5">
    <source>
        <dbReference type="Pfam" id="PF21130"/>
    </source>
</evidence>
<dbReference type="Gene3D" id="3.30.70.1400">
    <property type="entry name" value="Aminomethyltransferase beta-barrel domains"/>
    <property type="match status" value="1"/>
</dbReference>
<dbReference type="InterPro" id="IPR017703">
    <property type="entry name" value="YgfZ/GCV_T_CS"/>
</dbReference>
<comment type="function">
    <text evidence="4">Folate-binding protein involved in regulating the level of ATP-DnaA and in the modification of some tRNAs. It is probably a key factor in regulatory networks that act via tRNA modification, such as initiation of chromosomal replication.</text>
</comment>
<comment type="subcellular location">
    <subcellularLocation>
        <location evidence="4">Cytoplasm</location>
    </subcellularLocation>
</comment>
<feature type="binding site" evidence="4">
    <location>
        <position position="183"/>
    </location>
    <ligand>
        <name>folate</name>
        <dbReference type="ChEBI" id="CHEBI:62501"/>
    </ligand>
</feature>
<feature type="domain" description="tRNA-modifying protein YgfZ-like beta-barrel" evidence="5">
    <location>
        <begin position="238"/>
        <end position="306"/>
    </location>
</feature>
<dbReference type="InterPro" id="IPR029043">
    <property type="entry name" value="GcvT/YgfZ_C"/>
</dbReference>
<accession>A0ABV7C3D7</accession>
<dbReference type="EMBL" id="JBHRSE010000007">
    <property type="protein sequence ID" value="MFC3022527.1"/>
    <property type="molecule type" value="Genomic_DNA"/>
</dbReference>
<comment type="similarity">
    <text evidence="4">Belongs to the tRNA-modifying YgfZ family.</text>
</comment>